<evidence type="ECO:0000313" key="3">
    <source>
        <dbReference type="Proteomes" id="UP000002630"/>
    </source>
</evidence>
<dbReference type="InParanoid" id="D7G2F2"/>
<dbReference type="Proteomes" id="UP000002630">
    <property type="component" value="Unassembled WGS sequence"/>
</dbReference>
<evidence type="ECO:0008006" key="4">
    <source>
        <dbReference type="Google" id="ProtNLM"/>
    </source>
</evidence>
<accession>D7G2F2</accession>
<dbReference type="PANTHER" id="PTHR31252:SF11">
    <property type="entry name" value="DUF4419 DOMAIN-CONTAINING PROTEIN"/>
    <property type="match status" value="1"/>
</dbReference>
<reference evidence="2 3" key="1">
    <citation type="journal article" date="2010" name="Nature">
        <title>The Ectocarpus genome and the independent evolution of multicellularity in brown algae.</title>
        <authorList>
            <person name="Cock J.M."/>
            <person name="Sterck L."/>
            <person name="Rouze P."/>
            <person name="Scornet D."/>
            <person name="Allen A.E."/>
            <person name="Amoutzias G."/>
            <person name="Anthouard V."/>
            <person name="Artiguenave F."/>
            <person name="Aury J.M."/>
            <person name="Badger J.H."/>
            <person name="Beszteri B."/>
            <person name="Billiau K."/>
            <person name="Bonnet E."/>
            <person name="Bothwell J.H."/>
            <person name="Bowler C."/>
            <person name="Boyen C."/>
            <person name="Brownlee C."/>
            <person name="Carrano C.J."/>
            <person name="Charrier B."/>
            <person name="Cho G.Y."/>
            <person name="Coelho S.M."/>
            <person name="Collen J."/>
            <person name="Corre E."/>
            <person name="Da Silva C."/>
            <person name="Delage L."/>
            <person name="Delaroque N."/>
            <person name="Dittami S.M."/>
            <person name="Doulbeau S."/>
            <person name="Elias M."/>
            <person name="Farnham G."/>
            <person name="Gachon C.M."/>
            <person name="Gschloessl B."/>
            <person name="Heesch S."/>
            <person name="Jabbari K."/>
            <person name="Jubin C."/>
            <person name="Kawai H."/>
            <person name="Kimura K."/>
            <person name="Kloareg B."/>
            <person name="Kupper F.C."/>
            <person name="Lang D."/>
            <person name="Le Bail A."/>
            <person name="Leblanc C."/>
            <person name="Lerouge P."/>
            <person name="Lohr M."/>
            <person name="Lopez P.J."/>
            <person name="Martens C."/>
            <person name="Maumus F."/>
            <person name="Michel G."/>
            <person name="Miranda-Saavedra D."/>
            <person name="Morales J."/>
            <person name="Moreau H."/>
            <person name="Motomura T."/>
            <person name="Nagasato C."/>
            <person name="Napoli C.A."/>
            <person name="Nelson D.R."/>
            <person name="Nyvall-Collen P."/>
            <person name="Peters A.F."/>
            <person name="Pommier C."/>
            <person name="Potin P."/>
            <person name="Poulain J."/>
            <person name="Quesneville H."/>
            <person name="Read B."/>
            <person name="Rensing S.A."/>
            <person name="Ritter A."/>
            <person name="Rousvoal S."/>
            <person name="Samanta M."/>
            <person name="Samson G."/>
            <person name="Schroeder D.C."/>
            <person name="Segurens B."/>
            <person name="Strittmatter M."/>
            <person name="Tonon T."/>
            <person name="Tregear J.W."/>
            <person name="Valentin K."/>
            <person name="von Dassow P."/>
            <person name="Yamagishi T."/>
            <person name="Van de Peer Y."/>
            <person name="Wincker P."/>
        </authorList>
    </citation>
    <scope>NUCLEOTIDE SEQUENCE [LARGE SCALE GENOMIC DNA]</scope>
    <source>
        <strain evidence="3">Ec32 / CCAP1310/4</strain>
    </source>
</reference>
<dbReference type="InterPro" id="IPR025533">
    <property type="entry name" value="DUF4419"/>
</dbReference>
<dbReference type="eggNOG" id="ENOG502RPX4">
    <property type="taxonomic scope" value="Eukaryota"/>
</dbReference>
<dbReference type="PANTHER" id="PTHR31252">
    <property type="entry name" value="DUF4419 DOMAIN-CONTAINING PROTEIN"/>
    <property type="match status" value="1"/>
</dbReference>
<proteinExistence type="predicted"/>
<feature type="region of interest" description="Disordered" evidence="1">
    <location>
        <begin position="85"/>
        <end position="112"/>
    </location>
</feature>
<dbReference type="EMBL" id="FN649760">
    <property type="protein sequence ID" value="CBJ33386.1"/>
    <property type="molecule type" value="Genomic_DNA"/>
</dbReference>
<gene>
    <name evidence="2" type="ORF">Esi_0473_0021</name>
</gene>
<name>D7G2F2_ECTSI</name>
<dbReference type="OrthoDB" id="9978173at2759"/>
<organism evidence="2 3">
    <name type="scientific">Ectocarpus siliculosus</name>
    <name type="common">Brown alga</name>
    <name type="synonym">Conferva siliculosa</name>
    <dbReference type="NCBI Taxonomy" id="2880"/>
    <lineage>
        <taxon>Eukaryota</taxon>
        <taxon>Sar</taxon>
        <taxon>Stramenopiles</taxon>
        <taxon>Ochrophyta</taxon>
        <taxon>PX clade</taxon>
        <taxon>Phaeophyceae</taxon>
        <taxon>Ectocarpales</taxon>
        <taxon>Ectocarpaceae</taxon>
        <taxon>Ectocarpus</taxon>
    </lineage>
</organism>
<feature type="compositionally biased region" description="Polar residues" evidence="1">
    <location>
        <begin position="85"/>
        <end position="100"/>
    </location>
</feature>
<protein>
    <recommendedName>
        <fullName evidence="4">DUF4419 domain-containing protein</fullName>
    </recommendedName>
</protein>
<dbReference type="AlphaFoldDB" id="D7G2F2"/>
<evidence type="ECO:0000256" key="1">
    <source>
        <dbReference type="SAM" id="MobiDB-lite"/>
    </source>
</evidence>
<sequence length="550" mass="60213">MIQERTCHQLCFYITSAVIRPKTCWVHAGSARRVTGSSYIRYCATMPRKKAKPYNLLPFGKRWLGCGLVLLGLLSQQTLLAREQSAQGTSTNTNGVSRTISVPEAPSGPGITTYEERKKVTVSPASSKTDLEFTSNFDHVFPSSSLHTTFKYNPAFGAVFAVDDPARELLFDSKFASSADNKTPGMIVASSGGHGAAHTKVAVASSNGADFILSPSPKGLVSTIMTAYNRHADLVLRPDDVWLTILAQFCLYVNKNAESLRDRIVDHEGKKVLRVEGGGNLFSLDYPALIREMLAKIRENIKTPELADWFKPGFTTTTDTDEVAAAATAMASLQAYFSYEIHAECGLPSVTLMGTVQDWKLLRAKVERLLDFEVIDNPEGDVMEVWVGYLRKVCDGFVESAEHPDSTETLQFWDKVVSHIGGGSGVSYITGWLSAFACFNKDGKFMGRNTEIPGTGSYRDTAVPDKSNECEYPLIETSQICHNVVSCPVKINDNGVEYDSTLFVGQVALEARNGGEGGYPTIRPRNDWCLAVPAKAEGGHLYPLPMVERL</sequence>
<dbReference type="STRING" id="2880.D7G2F2"/>
<dbReference type="Pfam" id="PF14388">
    <property type="entry name" value="DUF4419"/>
    <property type="match status" value="1"/>
</dbReference>
<evidence type="ECO:0000313" key="2">
    <source>
        <dbReference type="EMBL" id="CBJ33386.1"/>
    </source>
</evidence>
<keyword evidence="3" id="KW-1185">Reference proteome</keyword>